<name>A0A3S8NFJ2_9VIRU</name>
<organism evidence="1 2">
    <name type="scientific">Sulfolobus polyhedral virus 2</name>
    <dbReference type="NCBI Taxonomy" id="2493125"/>
    <lineage>
        <taxon>Viruses</taxon>
        <taxon>Viruses incertae sedis</taxon>
        <taxon>Portogloboviridae</taxon>
        <taxon>Alphaportoglobovirus</taxon>
        <taxon>Alphaportoglobovirus umijigokuense</taxon>
    </lineage>
</organism>
<dbReference type="Proteomes" id="UP000272463">
    <property type="component" value="Segment"/>
</dbReference>
<evidence type="ECO:0000313" key="1">
    <source>
        <dbReference type="EMBL" id="AZI76023.1"/>
    </source>
</evidence>
<gene>
    <name evidence="1" type="ORF">SPV2_gp24</name>
</gene>
<keyword evidence="2" id="KW-1185">Reference proteome</keyword>
<evidence type="ECO:0000313" key="2">
    <source>
        <dbReference type="Proteomes" id="UP000272463"/>
    </source>
</evidence>
<reference evidence="1 2" key="1">
    <citation type="journal article" date="2018" name="Environ. Microbiol.">
        <title>New archaeal viruses discovered by metagenomic analysis of viral communities in enrichment cultures.</title>
        <authorList>
            <person name="Liu Y."/>
            <person name="Brandt D."/>
            <person name="Ishino S."/>
            <person name="Ishino Y."/>
            <person name="Koonin E.V."/>
            <person name="Kalinowski J."/>
            <person name="Krupovic M."/>
            <person name="Prangishvili D."/>
        </authorList>
    </citation>
    <scope>NUCLEOTIDE SEQUENCE [LARGE SCALE GENOMIC DNA]</scope>
</reference>
<sequence>MANAQYQVKLSSAISSGVPLFLQLNLNGIISDPTKLPYLEFCADYYCKSPINAYIENFSVTTGTSGPVYDFSQTVIWVSSPGTNTVYLALLSSPSPYTGISNMINFTLGAFGVSALTQPDNGSSIFPYYQSFAGLSALPSGYNIIYAGGSNSFTFGPYAMIIGNANADNGFYTSFTVSPGYAVDFGLALPLPGTNNISGFGLGTANSTSSYFINSSGGFSVGSSSAGAGMGILSNGTLGLYVGTTAYSTLAYKTSSGSSPAQTYSIAFDSRNTYFNVYSPYGLTNSYTANASPNTNLPITVGTQGSPNTSGGAITVIFIRYRQYVQQPSIISFGTAQPPPPPTPPSTPLSYDFITPLLPNSPLKPSYSSDATSNPELHNNNYIANYIKLLALLIYNYYHS</sequence>
<protein>
    <submittedName>
        <fullName evidence="1">Putative viral structural protein</fullName>
    </submittedName>
</protein>
<accession>A0A3S8NFJ2</accession>
<proteinExistence type="predicted"/>
<dbReference type="EMBL" id="MK064567">
    <property type="protein sequence ID" value="AZI76023.1"/>
    <property type="molecule type" value="Genomic_DNA"/>
</dbReference>